<reference evidence="1" key="1">
    <citation type="submission" date="2016-11" db="EMBL/GenBank/DDBJ databases">
        <title>The genome of Nicotiana attenuata.</title>
        <authorList>
            <person name="Xu S."/>
            <person name="Brockmoeller T."/>
            <person name="Gaquerel E."/>
            <person name="Navarro A."/>
            <person name="Kuhl H."/>
            <person name="Gase K."/>
            <person name="Ling Z."/>
            <person name="Zhou W."/>
            <person name="Kreitzer C."/>
            <person name="Stanke M."/>
            <person name="Tang H."/>
            <person name="Lyons E."/>
            <person name="Pandey P."/>
            <person name="Pandey S.P."/>
            <person name="Timmermann B."/>
            <person name="Baldwin I.T."/>
        </authorList>
    </citation>
    <scope>NUCLEOTIDE SEQUENCE [LARGE SCALE GENOMIC DNA]</scope>
    <source>
        <strain evidence="1">UT</strain>
    </source>
</reference>
<dbReference type="EMBL" id="MJEQ01005407">
    <property type="protein sequence ID" value="OIT20360.1"/>
    <property type="molecule type" value="Genomic_DNA"/>
</dbReference>
<protein>
    <recommendedName>
        <fullName evidence="3">Retrotransposon gag domain-containing protein</fullName>
    </recommendedName>
</protein>
<dbReference type="Gramene" id="OIT20360">
    <property type="protein sequence ID" value="OIT20360"/>
    <property type="gene ID" value="A4A49_55615"/>
</dbReference>
<accession>A0A1J6K5M3</accession>
<comment type="caution">
    <text evidence="1">The sequence shown here is derived from an EMBL/GenBank/DDBJ whole genome shotgun (WGS) entry which is preliminary data.</text>
</comment>
<feature type="non-terminal residue" evidence="1">
    <location>
        <position position="160"/>
    </location>
</feature>
<dbReference type="AlphaFoldDB" id="A0A1J6K5M3"/>
<dbReference type="PANTHER" id="PTHR34222:SF82">
    <property type="entry name" value="CCHC-TYPE DOMAIN-CONTAINING PROTEIN"/>
    <property type="match status" value="1"/>
</dbReference>
<organism evidence="1 2">
    <name type="scientific">Nicotiana attenuata</name>
    <name type="common">Coyote tobacco</name>
    <dbReference type="NCBI Taxonomy" id="49451"/>
    <lineage>
        <taxon>Eukaryota</taxon>
        <taxon>Viridiplantae</taxon>
        <taxon>Streptophyta</taxon>
        <taxon>Embryophyta</taxon>
        <taxon>Tracheophyta</taxon>
        <taxon>Spermatophyta</taxon>
        <taxon>Magnoliopsida</taxon>
        <taxon>eudicotyledons</taxon>
        <taxon>Gunneridae</taxon>
        <taxon>Pentapetalae</taxon>
        <taxon>asterids</taxon>
        <taxon>lamiids</taxon>
        <taxon>Solanales</taxon>
        <taxon>Solanaceae</taxon>
        <taxon>Nicotianoideae</taxon>
        <taxon>Nicotianeae</taxon>
        <taxon>Nicotiana</taxon>
    </lineage>
</organism>
<evidence type="ECO:0008006" key="3">
    <source>
        <dbReference type="Google" id="ProtNLM"/>
    </source>
</evidence>
<dbReference type="Proteomes" id="UP000187609">
    <property type="component" value="Unassembled WGS sequence"/>
</dbReference>
<dbReference type="PANTHER" id="PTHR34222">
    <property type="entry name" value="GAG_PRE-INTEGRS DOMAIN-CONTAINING PROTEIN"/>
    <property type="match status" value="1"/>
</dbReference>
<evidence type="ECO:0000313" key="1">
    <source>
        <dbReference type="EMBL" id="OIT20360.1"/>
    </source>
</evidence>
<sequence length="160" mass="18875">MVQGTSSVFEYFSKLRNVWDEYQSLVPLPGSDKTYAYHIEQQKLMQFLMGLNETYSQSRSQILMMVPSPSLNQAYNMIIPDESQMMQSNMINQYVQPLQQLDLNESTILSSIQGNRFKKANTLYCDYYHMRGHKRENFYKLVGYPANSKNTKRRTSHRFQ</sequence>
<gene>
    <name evidence="1" type="ORF">A4A49_55615</name>
</gene>
<name>A0A1J6K5M3_NICAT</name>
<keyword evidence="2" id="KW-1185">Reference proteome</keyword>
<evidence type="ECO:0000313" key="2">
    <source>
        <dbReference type="Proteomes" id="UP000187609"/>
    </source>
</evidence>
<proteinExistence type="predicted"/>